<accession>A0A0T6BBJ4</accession>
<feature type="domain" description="U3 small nucleolar RNA-associated protein 20 C-terminal" evidence="5">
    <location>
        <begin position="2343"/>
        <end position="2683"/>
    </location>
</feature>
<organism evidence="6 7">
    <name type="scientific">Oryctes borbonicus</name>
    <dbReference type="NCBI Taxonomy" id="1629725"/>
    <lineage>
        <taxon>Eukaryota</taxon>
        <taxon>Metazoa</taxon>
        <taxon>Ecdysozoa</taxon>
        <taxon>Arthropoda</taxon>
        <taxon>Hexapoda</taxon>
        <taxon>Insecta</taxon>
        <taxon>Pterygota</taxon>
        <taxon>Neoptera</taxon>
        <taxon>Endopterygota</taxon>
        <taxon>Coleoptera</taxon>
        <taxon>Polyphaga</taxon>
        <taxon>Scarabaeiformia</taxon>
        <taxon>Scarabaeidae</taxon>
        <taxon>Dynastinae</taxon>
        <taxon>Oryctes</taxon>
    </lineage>
</organism>
<dbReference type="InterPro" id="IPR011430">
    <property type="entry name" value="UTP20_N"/>
</dbReference>
<feature type="domain" description="U3 small nucleolar RNA-associated protein 20" evidence="4">
    <location>
        <begin position="1770"/>
        <end position="1986"/>
    </location>
</feature>
<dbReference type="Pfam" id="PF07539">
    <property type="entry name" value="UTP20_N"/>
    <property type="match status" value="1"/>
</dbReference>
<evidence type="ECO:0000313" key="7">
    <source>
        <dbReference type="Proteomes" id="UP000051574"/>
    </source>
</evidence>
<proteinExistence type="predicted"/>
<dbReference type="EMBL" id="LJIG01002259">
    <property type="protein sequence ID" value="KRT84681.1"/>
    <property type="molecule type" value="Genomic_DNA"/>
</dbReference>
<dbReference type="GO" id="GO:0032040">
    <property type="term" value="C:small-subunit processome"/>
    <property type="evidence" value="ECO:0007669"/>
    <property type="project" value="TreeGrafter"/>
</dbReference>
<dbReference type="Pfam" id="PF20416">
    <property type="entry name" value="UTP20"/>
    <property type="match status" value="1"/>
</dbReference>
<protein>
    <submittedName>
        <fullName evidence="6">HEAT domain-containing protein</fullName>
    </submittedName>
</protein>
<comment type="caution">
    <text evidence="6">The sequence shown here is derived from an EMBL/GenBank/DDBJ whole genome shotgun (WGS) entry which is preliminary data.</text>
</comment>
<dbReference type="InterPro" id="IPR011989">
    <property type="entry name" value="ARM-like"/>
</dbReference>
<dbReference type="Pfam" id="PF23099">
    <property type="entry name" value="UTP20_C"/>
    <property type="match status" value="1"/>
</dbReference>
<name>A0A0T6BBJ4_9SCAR</name>
<feature type="coiled-coil region" evidence="1">
    <location>
        <begin position="2603"/>
        <end position="2654"/>
    </location>
</feature>
<evidence type="ECO:0000259" key="3">
    <source>
        <dbReference type="Pfam" id="PF07539"/>
    </source>
</evidence>
<feature type="compositionally biased region" description="Basic residues" evidence="2">
    <location>
        <begin position="2666"/>
        <end position="2696"/>
    </location>
</feature>
<dbReference type="Proteomes" id="UP000051574">
    <property type="component" value="Unassembled WGS sequence"/>
</dbReference>
<dbReference type="PANTHER" id="PTHR17695">
    <property type="entry name" value="SMALL SUBUNIT PROCESSOME COMPONENT 20 HOMOLOG"/>
    <property type="match status" value="1"/>
</dbReference>
<dbReference type="InterPro" id="IPR052575">
    <property type="entry name" value="SSU_processome_comp_20"/>
</dbReference>
<feature type="domain" description="U3 small nucleolar RNA-associated protein 20 N-terminal" evidence="3">
    <location>
        <begin position="857"/>
        <end position="1482"/>
    </location>
</feature>
<gene>
    <name evidence="6" type="ORF">AMK59_2094</name>
</gene>
<evidence type="ECO:0000259" key="5">
    <source>
        <dbReference type="Pfam" id="PF23099"/>
    </source>
</evidence>
<evidence type="ECO:0000259" key="4">
    <source>
        <dbReference type="Pfam" id="PF20416"/>
    </source>
</evidence>
<evidence type="ECO:0000256" key="2">
    <source>
        <dbReference type="SAM" id="MobiDB-lite"/>
    </source>
</evidence>
<dbReference type="InterPro" id="IPR046523">
    <property type="entry name" value="UTP20_dom"/>
</dbReference>
<keyword evidence="7" id="KW-1185">Reference proteome</keyword>
<feature type="compositionally biased region" description="Acidic residues" evidence="2">
    <location>
        <begin position="835"/>
        <end position="847"/>
    </location>
</feature>
<dbReference type="Gene3D" id="1.25.10.10">
    <property type="entry name" value="Leucine-rich Repeat Variant"/>
    <property type="match status" value="3"/>
</dbReference>
<reference evidence="6 7" key="1">
    <citation type="submission" date="2015-09" db="EMBL/GenBank/DDBJ databases">
        <title>Draft genome of the scarab beetle Oryctes borbonicus.</title>
        <authorList>
            <person name="Meyer J.M."/>
            <person name="Markov G.V."/>
            <person name="Baskaran P."/>
            <person name="Herrmann M."/>
            <person name="Sommer R.J."/>
            <person name="Roedelsperger C."/>
        </authorList>
    </citation>
    <scope>NUCLEOTIDE SEQUENCE [LARGE SCALE GENOMIC DNA]</scope>
    <source>
        <strain evidence="6">OB123</strain>
        <tissue evidence="6">Whole animal</tissue>
    </source>
</reference>
<dbReference type="InterPro" id="IPR057525">
    <property type="entry name" value="UTP20_C"/>
</dbReference>
<dbReference type="OrthoDB" id="360653at2759"/>
<sequence>MKNKSTRHKEHNIFKFQPFSERISNLNVNVFYRIGHENEAQAENETTCHFYQTIEKWNVLNLAESYGNFKKEVKPFQNITLTQLLYNKDHIAKVLLEHLKRKDVLCLQALLEVLVAFVQDLHVDFYQYYPDFLNVLIDLLNTKDTEQLEWTFICLAYIFKLLWRILIKDIDNVFNLLLPLLSDDRPEYINNFAAEGFAFVARKVKDKKSFLLMILRTVQDTKDGISGSGRLLFEIVKGVNGQFHSCCEDWFSLYFELLQDNKFSSTLSKITEEVIKHTVHNIHFQNSEVFWRIVTKYTYDTLLGWRVRKQEKYLIQMLQCVGQAIEYRAGRFLLQPDCVIGELIELFSIEELPEDILLSATKIVILLLLSKNIGLSQEQASLLTRTVLNVQIVNVFLFFIENIFQYSSFEALILPSYLQYCLKCGLDDRSLKILAKLIQTKAPLVGSGVDVHNLGKYLIDFNSAPSNSLINDVLLKHITINKTDIYQNESNYVYSLICLPHIKNSIKIEKLLLDNITALCEIIEDGQNIKRCLFLLLITLESAVRITEYSKLTKFQDSLFRYILPLCNSIEYIGALKILDMFLTVTKEETVNMENIMVIHKSLQKNFSSPYHEVRLYTTHIYSLFDAILNQQHINANEEWSLFSTCYKIQCIRPHVHSYREQLIYFDKLNFDRPQMFLCKETEFAAVPVRYLCGTLYMNFKLLWDPVIKIIASHANGLEMNTFWQVFVEELKMVVVNVAKEEDEIETCSFNCDLIDELYSNTYRIEVKPDFSNYRLLLWKAMSFFPEIAEPKTRDVSALLLDFVENEYVKSSTENALTWNIKQNDPPDTSKIMDNDLEETEKDEETELPAKSKGKYNMRTLIQHLEVFARIRSAKSMYREPELYKLYLELLSHKNSAVQKVALDCIMTYKFKYLTPYKEHLYNLIDDKNFKNEVVAFKVDPESSMIQEEHRNEIIPMIMNIVFSKMVSKTGLRTGGKSSGQFRRNIIFRFLAGCRQNEMMNFIHMAFRYYNNYLNTNQVLMINTIFASISLEKFIPPKRLQSSLNMMHVVLEQFGALMGNELLNYLIKVMIIIGAFIKVGFDQQSKLHAGYILLFRNMRTSCIKIVNKIFSLFENYPWTSNEINAIYDVFVWPYLSKLPMEGIHSPTALLKLLATWGTYPHYFKLLVKHHDDDKDLYPLSIIISLFLNEKSHISVYNLILEVIEKLLTLEVSDEDIQIQIPVTNELPISKDLMEKLYSKENFNYGSCILLPHASRVLQKLKRKLESKSRSVNQRELSILARISELVWEPEISDKLLQLLIPSVFKKCCQNSNEEEILQLMTALNNLLVNVLQPETHLKQISPLFGEVTHVSCRKLLGQLLSIVSKKSSGQFILIDEIMAKMNAWDSKWVNQPDFQVRGDTFKQVQAMILENSISLELGVLLIYNCIYTLKSEKDLALKENASHCMKTIAPYLVKKYSKISDRNYILDETLFHLIRQTLKSKNSDPRNECILLLGCLSRECPDAHVVLRDLQKLTNSQDLEVDFFENLTHLQVHRHGRALLKFSTVYKEELTLPNIRTLTQFVLPLTTHYFCNEKYKDKHSLIDAANDALGTICRLLPWHQYEGLLKFYLSMLRRKVDYQKQLVKLIVTILDSFHFNLYKAQFDNEVAQNSNNAVDNEAHLNASQIEEKVDALNENVKSSEEEGVEIEAILDELEKLKEDSEEDEEQTILMKKATYSIKAYEKIMVLCKSTATRVIQTIQIALLPQLHKILAEMTHHESNHKINRKKISAEKEEEDLLRVPISLALVKLLQKLPREILDSNLPQIFIKLCTFLKSHLESVRRVARETLQKIMMTLGPSYLGLLLDEMVPLLSKGFQVHVLVYTVHSVLVSLKEMFKPKDIDIVLNTVIKLCNADLFGILAEEKEVEKIISKVYEAKSTKSFDTYHILGQYITKKCMMDLVLPIKKILSTSHSFKTVNKAQECLRHIALGLIDNDFIPSDSLLKFSFGIASESIPELFGPDKPILAEKEREKLKSLQSDCFIIPKEPVYKSGHRISSVKSSNKTNAYIMIEFGLKLCHLLLKRNKIREAEFQPFLDPFVPIFRNCLTSKNVKLNTITLQCLAWILKYELPSLKDNITEVVKSLFEILHKYGAAGLSKGENFDLVVAAFKAMTILVRDVKYFIVDTEQLKTLLLYVEQDLYDHERQAIAFGLLKAILCRKLVTSELFDIMNKVAELSITSELPHVRLQSRNVSHQFLMDYPLGKRLDKHVTFYLAQLKYEVKTGRESALEMVQTLINSFPIKTLKEYCGTLLVTLGARLINDPEPSCKKMVADCINTMFNRLSYSDREPLFNIIKVWLSEDNVTHRQLATQLCGILVTVEKATFEKRLHSLMPLLKSQFDTLSNNNQPGKFVRLRKENEINSEELEKMKDHHLFQTLQLLLKISAQCPIFLKQVSDVEEISKYTQQLLAYPHEWVRLGAAQLLGFVLSSIDIKQLEELLLSNSSGIGYLHSDPYNDIKSLTLNLCDQLHPNGVKSNLAEQVVKNLVFIARVLQNIPINGSKINLLWLTRRMRKIVNSEIVETPSNTTLRTEVFKWIAGIVTALDLNNLQPILHHLLAPLVREMVTTDESETDLRRLSKDVANLIKKKIGMEKYTDNISKLEQQLSIKRAERKRSRNQLAVTDPEIFARKKIKHHEKKKEAKKRKISERKGSVKKFKRKKLSELDSSEIM</sequence>
<dbReference type="InterPro" id="IPR016024">
    <property type="entry name" value="ARM-type_fold"/>
</dbReference>
<feature type="region of interest" description="Disordered" evidence="2">
    <location>
        <begin position="822"/>
        <end position="849"/>
    </location>
</feature>
<dbReference type="PANTHER" id="PTHR17695:SF11">
    <property type="entry name" value="SMALL SUBUNIT PROCESSOME COMPONENT 20 HOMOLOG"/>
    <property type="match status" value="1"/>
</dbReference>
<evidence type="ECO:0000313" key="6">
    <source>
        <dbReference type="EMBL" id="KRT84681.1"/>
    </source>
</evidence>
<keyword evidence="1" id="KW-0175">Coiled coil</keyword>
<dbReference type="GO" id="GO:0030686">
    <property type="term" value="C:90S preribosome"/>
    <property type="evidence" value="ECO:0007669"/>
    <property type="project" value="TreeGrafter"/>
</dbReference>
<feature type="region of interest" description="Disordered" evidence="2">
    <location>
        <begin position="2666"/>
        <end position="2706"/>
    </location>
</feature>
<feature type="coiled-coil region" evidence="1">
    <location>
        <begin position="1662"/>
        <end position="1710"/>
    </location>
</feature>
<evidence type="ECO:0000256" key="1">
    <source>
        <dbReference type="SAM" id="Coils"/>
    </source>
</evidence>
<dbReference type="SUPFAM" id="SSF48371">
    <property type="entry name" value="ARM repeat"/>
    <property type="match status" value="4"/>
</dbReference>